<feature type="domain" description="C2H2-type" evidence="5">
    <location>
        <begin position="24"/>
        <end position="52"/>
    </location>
</feature>
<dbReference type="Pfam" id="PF13894">
    <property type="entry name" value="zf-C2H2_4"/>
    <property type="match status" value="1"/>
</dbReference>
<dbReference type="PROSITE" id="PS50157">
    <property type="entry name" value="ZINC_FINGER_C2H2_2"/>
    <property type="match status" value="2"/>
</dbReference>
<evidence type="ECO:0000313" key="6">
    <source>
        <dbReference type="EMBL" id="CEK69142.1"/>
    </source>
</evidence>
<dbReference type="Gene3D" id="3.30.160.60">
    <property type="entry name" value="Classic Zinc Finger"/>
    <property type="match status" value="2"/>
</dbReference>
<gene>
    <name evidence="6" type="primary">ORF69101</name>
</gene>
<dbReference type="Pfam" id="PF13912">
    <property type="entry name" value="zf-C2H2_6"/>
    <property type="match status" value="1"/>
</dbReference>
<organism evidence="6">
    <name type="scientific">Arion vulgaris</name>
    <dbReference type="NCBI Taxonomy" id="1028688"/>
    <lineage>
        <taxon>Eukaryota</taxon>
        <taxon>Metazoa</taxon>
        <taxon>Spiralia</taxon>
        <taxon>Lophotrochozoa</taxon>
        <taxon>Mollusca</taxon>
        <taxon>Gastropoda</taxon>
        <taxon>Heterobranchia</taxon>
        <taxon>Euthyneura</taxon>
        <taxon>Panpulmonata</taxon>
        <taxon>Eupulmonata</taxon>
        <taxon>Stylommatophora</taxon>
        <taxon>Helicina</taxon>
        <taxon>Arionoidea</taxon>
        <taxon>Arionidae</taxon>
        <taxon>Arion</taxon>
    </lineage>
</organism>
<accession>A0A0B6ZL64</accession>
<keyword evidence="2 4" id="KW-0863">Zinc-finger</keyword>
<evidence type="ECO:0000256" key="4">
    <source>
        <dbReference type="PROSITE-ProRule" id="PRU00042"/>
    </source>
</evidence>
<name>A0A0B6ZL64_9EUPU</name>
<evidence type="ECO:0000259" key="5">
    <source>
        <dbReference type="PROSITE" id="PS50157"/>
    </source>
</evidence>
<dbReference type="PROSITE" id="PS00028">
    <property type="entry name" value="ZINC_FINGER_C2H2_1"/>
    <property type="match status" value="1"/>
</dbReference>
<dbReference type="SMART" id="SM00355">
    <property type="entry name" value="ZnF_C2H2"/>
    <property type="match status" value="2"/>
</dbReference>
<dbReference type="InterPro" id="IPR036236">
    <property type="entry name" value="Znf_C2H2_sf"/>
</dbReference>
<feature type="domain" description="C2H2-type" evidence="5">
    <location>
        <begin position="53"/>
        <end position="74"/>
    </location>
</feature>
<dbReference type="GO" id="GO:0008270">
    <property type="term" value="F:zinc ion binding"/>
    <property type="evidence" value="ECO:0007669"/>
    <property type="project" value="UniProtKB-KW"/>
</dbReference>
<evidence type="ECO:0000256" key="3">
    <source>
        <dbReference type="ARBA" id="ARBA00022833"/>
    </source>
</evidence>
<dbReference type="FunFam" id="3.30.160.60:FF:000065">
    <property type="entry name" value="B-cell CLL/lymphoma 6, member B"/>
    <property type="match status" value="1"/>
</dbReference>
<keyword evidence="3" id="KW-0862">Zinc</keyword>
<proteinExistence type="predicted"/>
<dbReference type="InterPro" id="IPR013087">
    <property type="entry name" value="Znf_C2H2_type"/>
</dbReference>
<protein>
    <recommendedName>
        <fullName evidence="5">C2H2-type domain-containing protein</fullName>
    </recommendedName>
</protein>
<sequence>MLGSPFSAVGLKFASKSRTPVGNIECEVCGKRFPSRRSLQGHMNSFHLHQKPYICQKCNRSFAYQTSLYFHERLCYPKIDFT</sequence>
<evidence type="ECO:0000256" key="2">
    <source>
        <dbReference type="ARBA" id="ARBA00022771"/>
    </source>
</evidence>
<keyword evidence="1" id="KW-0479">Metal-binding</keyword>
<evidence type="ECO:0000256" key="1">
    <source>
        <dbReference type="ARBA" id="ARBA00022723"/>
    </source>
</evidence>
<dbReference type="AlphaFoldDB" id="A0A0B6ZL64"/>
<reference evidence="6" key="1">
    <citation type="submission" date="2014-12" db="EMBL/GenBank/DDBJ databases">
        <title>Insight into the proteome of Arion vulgaris.</title>
        <authorList>
            <person name="Aradska J."/>
            <person name="Bulat T."/>
            <person name="Smidak R."/>
            <person name="Sarate P."/>
            <person name="Gangsoo J."/>
            <person name="Sialana F."/>
            <person name="Bilban M."/>
            <person name="Lubec G."/>
        </authorList>
    </citation>
    <scope>NUCLEOTIDE SEQUENCE</scope>
    <source>
        <tissue evidence="6">Skin</tissue>
    </source>
</reference>
<dbReference type="SUPFAM" id="SSF57667">
    <property type="entry name" value="beta-beta-alpha zinc fingers"/>
    <property type="match status" value="1"/>
</dbReference>
<dbReference type="EMBL" id="HACG01022277">
    <property type="protein sequence ID" value="CEK69142.1"/>
    <property type="molecule type" value="Transcribed_RNA"/>
</dbReference>